<gene>
    <name evidence="4" type="ORF">J421_1488</name>
</gene>
<dbReference type="HOGENOM" id="CLU_030024_5_2_0"/>
<dbReference type="PANTHER" id="PTHR34216:SF3">
    <property type="entry name" value="POLY-BETA-1,6-N-ACETYL-D-GLUCOSAMINE N-DEACETYLASE"/>
    <property type="match status" value="1"/>
</dbReference>
<evidence type="ECO:0000313" key="4">
    <source>
        <dbReference type="EMBL" id="AHG89025.1"/>
    </source>
</evidence>
<evidence type="ECO:0000313" key="5">
    <source>
        <dbReference type="Proteomes" id="UP000019151"/>
    </source>
</evidence>
<feature type="domain" description="NodB homology" evidence="3">
    <location>
        <begin position="59"/>
        <end position="233"/>
    </location>
</feature>
<dbReference type="PANTHER" id="PTHR34216">
    <property type="match status" value="1"/>
</dbReference>
<dbReference type="Pfam" id="PF01522">
    <property type="entry name" value="Polysacc_deac_1"/>
    <property type="match status" value="1"/>
</dbReference>
<dbReference type="PROSITE" id="PS51677">
    <property type="entry name" value="NODB"/>
    <property type="match status" value="1"/>
</dbReference>
<evidence type="ECO:0000256" key="1">
    <source>
        <dbReference type="ARBA" id="ARBA00004613"/>
    </source>
</evidence>
<dbReference type="AlphaFoldDB" id="W0RFA9"/>
<dbReference type="GO" id="GO:0016810">
    <property type="term" value="F:hydrolase activity, acting on carbon-nitrogen (but not peptide) bonds"/>
    <property type="evidence" value="ECO:0007669"/>
    <property type="project" value="InterPro"/>
</dbReference>
<keyword evidence="5" id="KW-1185">Reference proteome</keyword>
<dbReference type="eggNOG" id="COG0726">
    <property type="taxonomic scope" value="Bacteria"/>
</dbReference>
<dbReference type="Gene3D" id="3.20.20.370">
    <property type="entry name" value="Glycoside hydrolase/deacetylase"/>
    <property type="match status" value="1"/>
</dbReference>
<dbReference type="KEGG" id="gba:J421_1488"/>
<evidence type="ECO:0000256" key="2">
    <source>
        <dbReference type="ARBA" id="ARBA00022729"/>
    </source>
</evidence>
<dbReference type="CDD" id="cd10918">
    <property type="entry name" value="CE4_NodB_like_5s_6s"/>
    <property type="match status" value="1"/>
</dbReference>
<dbReference type="STRING" id="861299.J421_1488"/>
<accession>W0RFA9</accession>
<comment type="subcellular location">
    <subcellularLocation>
        <location evidence="1">Secreted</location>
    </subcellularLocation>
</comment>
<dbReference type="InParanoid" id="W0RFA9"/>
<dbReference type="GO" id="GO:0005576">
    <property type="term" value="C:extracellular region"/>
    <property type="evidence" value="ECO:0007669"/>
    <property type="project" value="UniProtKB-SubCell"/>
</dbReference>
<dbReference type="SUPFAM" id="SSF88713">
    <property type="entry name" value="Glycoside hydrolase/deacetylase"/>
    <property type="match status" value="1"/>
</dbReference>
<evidence type="ECO:0000259" key="3">
    <source>
        <dbReference type="PROSITE" id="PS51677"/>
    </source>
</evidence>
<name>W0RFA9_9BACT</name>
<keyword evidence="2" id="KW-0732">Signal</keyword>
<sequence>MLMYHRVSECPAGSRHPEITVAPQRFAEQLAMLRALDCTLVPLSTYLAYRRGEGALPPRAVVVTFDDGYLDNYATAFPILREFGAGATIFLVSSLLGGTNVWDPDEPQTPLMGTCHVREMQRAGIDFQSHTATHARLTALAPACALRELAESRDALAQLLGAPVRAVAYPWGAHDETVQRLAEDAGYEAATIVRRRVNFDDTPPFALRRIGVWRSTTVARLAWDILRLRWRGA</sequence>
<proteinExistence type="predicted"/>
<dbReference type="GO" id="GO:0005975">
    <property type="term" value="P:carbohydrate metabolic process"/>
    <property type="evidence" value="ECO:0007669"/>
    <property type="project" value="InterPro"/>
</dbReference>
<dbReference type="FunCoup" id="W0RFA9">
    <property type="interactions" value="68"/>
</dbReference>
<dbReference type="InterPro" id="IPR011330">
    <property type="entry name" value="Glyco_hydro/deAcase_b/a-brl"/>
</dbReference>
<dbReference type="EMBL" id="CP007128">
    <property type="protein sequence ID" value="AHG89025.1"/>
    <property type="molecule type" value="Genomic_DNA"/>
</dbReference>
<protein>
    <submittedName>
        <fullName evidence="4">Polysaccharide deacetylase</fullName>
    </submittedName>
</protein>
<organism evidence="4 5">
    <name type="scientific">Gemmatirosa kalamazoonensis</name>
    <dbReference type="NCBI Taxonomy" id="861299"/>
    <lineage>
        <taxon>Bacteria</taxon>
        <taxon>Pseudomonadati</taxon>
        <taxon>Gemmatimonadota</taxon>
        <taxon>Gemmatimonadia</taxon>
        <taxon>Gemmatimonadales</taxon>
        <taxon>Gemmatimonadaceae</taxon>
        <taxon>Gemmatirosa</taxon>
    </lineage>
</organism>
<dbReference type="Proteomes" id="UP000019151">
    <property type="component" value="Chromosome"/>
</dbReference>
<dbReference type="InterPro" id="IPR051398">
    <property type="entry name" value="Polysacch_Deacetylase"/>
</dbReference>
<dbReference type="InterPro" id="IPR002509">
    <property type="entry name" value="NODB_dom"/>
</dbReference>
<reference evidence="4 5" key="1">
    <citation type="journal article" date="2014" name="Genome Announc.">
        <title>Genome Sequence and Methylome of Soil Bacterium Gemmatirosa kalamazoonensis KBS708T, a Member of the Rarely Cultivated Gemmatimonadetes Phylum.</title>
        <authorList>
            <person name="Debruyn J.M."/>
            <person name="Radosevich M."/>
            <person name="Wommack K.E."/>
            <person name="Polson S.W."/>
            <person name="Hauser L.J."/>
            <person name="Fawaz M.N."/>
            <person name="Korlach J."/>
            <person name="Tsai Y.C."/>
        </authorList>
    </citation>
    <scope>NUCLEOTIDE SEQUENCE [LARGE SCALE GENOMIC DNA]</scope>
    <source>
        <strain evidence="4 5">KBS708</strain>
    </source>
</reference>